<name>A0A139RIC4_STROR</name>
<proteinExistence type="predicted"/>
<dbReference type="SUPFAM" id="SSF51735">
    <property type="entry name" value="NAD(P)-binding Rossmann-fold domains"/>
    <property type="match status" value="1"/>
</dbReference>
<comment type="caution">
    <text evidence="2">The sequence shown here is derived from an EMBL/GenBank/DDBJ whole genome shotgun (WGS) entry which is preliminary data.</text>
</comment>
<dbReference type="PATRIC" id="fig|1303.87.peg.1686"/>
<gene>
    <name evidence="2" type="ORF">SORDD17_01403</name>
</gene>
<reference evidence="2 3" key="1">
    <citation type="submission" date="2016-01" db="EMBL/GenBank/DDBJ databases">
        <title>Highly variable Streptococcus oralis are common among viridans streptococci isolated from primates.</title>
        <authorList>
            <person name="Denapaite D."/>
            <person name="Rieger M."/>
            <person name="Koendgen S."/>
            <person name="Brueckner R."/>
            <person name="Ochigava I."/>
            <person name="Kappeler P."/>
            <person name="Maetz-Rensing K."/>
            <person name="Leendertz F."/>
            <person name="Hakenbeck R."/>
        </authorList>
    </citation>
    <scope>NUCLEOTIDE SEQUENCE [LARGE SCALE GENOMIC DNA]</scope>
    <source>
        <strain evidence="2 3">DD17</strain>
    </source>
</reference>
<dbReference type="EMBL" id="LQZE01000309">
    <property type="protein sequence ID" value="KXU14491.1"/>
    <property type="molecule type" value="Genomic_DNA"/>
</dbReference>
<organism evidence="2 3">
    <name type="scientific">Streptococcus oralis</name>
    <dbReference type="NCBI Taxonomy" id="1303"/>
    <lineage>
        <taxon>Bacteria</taxon>
        <taxon>Bacillati</taxon>
        <taxon>Bacillota</taxon>
        <taxon>Bacilli</taxon>
        <taxon>Lactobacillales</taxon>
        <taxon>Streptococcaceae</taxon>
        <taxon>Streptococcus</taxon>
    </lineage>
</organism>
<dbReference type="Gene3D" id="3.40.50.720">
    <property type="entry name" value="NAD(P)-binding Rossmann-like Domain"/>
    <property type="match status" value="1"/>
</dbReference>
<dbReference type="Proteomes" id="UP000072989">
    <property type="component" value="Unassembled WGS sequence"/>
</dbReference>
<accession>A0A139RIC4</accession>
<feature type="domain" description="Ketopantoate reductase N-terminal" evidence="1">
    <location>
        <begin position="3"/>
        <end position="119"/>
    </location>
</feature>
<evidence type="ECO:0000313" key="3">
    <source>
        <dbReference type="Proteomes" id="UP000072989"/>
    </source>
</evidence>
<evidence type="ECO:0000259" key="1">
    <source>
        <dbReference type="Pfam" id="PF02558"/>
    </source>
</evidence>
<protein>
    <recommendedName>
        <fullName evidence="1">Ketopantoate reductase N-terminal domain-containing protein</fullName>
    </recommendedName>
</protein>
<dbReference type="InterPro" id="IPR036291">
    <property type="entry name" value="NAD(P)-bd_dom_sf"/>
</dbReference>
<dbReference type="InterPro" id="IPR013332">
    <property type="entry name" value="KPR_N"/>
</dbReference>
<evidence type="ECO:0000313" key="2">
    <source>
        <dbReference type="EMBL" id="KXU14491.1"/>
    </source>
</evidence>
<dbReference type="Pfam" id="PF02558">
    <property type="entry name" value="ApbA"/>
    <property type="match status" value="1"/>
</dbReference>
<dbReference type="RefSeq" id="WP_061866168.1">
    <property type="nucleotide sequence ID" value="NZ_KQ970804.1"/>
</dbReference>
<dbReference type="AlphaFoldDB" id="A0A139RIC4"/>
<sequence>MRIVILGLGVIGTIYAYAFQKAGHQVEHVLRESKKSTAPNVLTVDLLDGRHVSKGENKQDTYAVHVAEAHAEYDFIFISVRHGFVKEAVETLRENQVKGTLVFFCNFWNTREEVEKWAGEYDYILAFPTAGGHMNKDHLDGVLFYHLMLEGEKKAHIPNYVDLTDLLTSADLKWEIPHDMVEWIWIHMAINAGVTSTAARSGNLENPEKLALNLMNSSSELSLAIKAIREALKVVEARGVNLKLYKAELLPYKIPAWIAGKAMKAMFAKNELTRKIMTLHNDKQDIFYCCQSVYQTGQELGVKMPILEANMKGISI</sequence>